<dbReference type="UniPathway" id="UPA00767">
    <property type="reaction ID" value="UER00752"/>
</dbReference>
<keyword evidence="6 12" id="KW-0285">Flavoprotein</keyword>
<evidence type="ECO:0000313" key="17">
    <source>
        <dbReference type="Proteomes" id="UP000287651"/>
    </source>
</evidence>
<dbReference type="AlphaFoldDB" id="A0A427ARP3"/>
<organism evidence="16 17">
    <name type="scientific">Ensete ventricosum</name>
    <name type="common">Abyssinian banana</name>
    <name type="synonym">Musa ensete</name>
    <dbReference type="NCBI Taxonomy" id="4639"/>
    <lineage>
        <taxon>Eukaryota</taxon>
        <taxon>Viridiplantae</taxon>
        <taxon>Streptophyta</taxon>
        <taxon>Embryophyta</taxon>
        <taxon>Tracheophyta</taxon>
        <taxon>Spermatophyta</taxon>
        <taxon>Magnoliopsida</taxon>
        <taxon>Liliopsida</taxon>
        <taxon>Zingiberales</taxon>
        <taxon>Musaceae</taxon>
        <taxon>Ensete</taxon>
    </lineage>
</organism>
<protein>
    <recommendedName>
        <fullName evidence="5 12">Squalene monooxygenase</fullName>
        <ecNumber evidence="5 12">1.14.14.17</ecNumber>
    </recommendedName>
</protein>
<dbReference type="InterPro" id="IPR040125">
    <property type="entry name" value="Squalene_monox"/>
</dbReference>
<evidence type="ECO:0000259" key="15">
    <source>
        <dbReference type="Pfam" id="PF08491"/>
    </source>
</evidence>
<dbReference type="GO" id="GO:0005783">
    <property type="term" value="C:endoplasmic reticulum"/>
    <property type="evidence" value="ECO:0007669"/>
    <property type="project" value="TreeGrafter"/>
</dbReference>
<feature type="domain" description="Squalene epoxidase" evidence="15">
    <location>
        <begin position="181"/>
        <end position="203"/>
    </location>
</feature>
<evidence type="ECO:0000256" key="5">
    <source>
        <dbReference type="ARBA" id="ARBA00012312"/>
    </source>
</evidence>
<evidence type="ECO:0000256" key="9">
    <source>
        <dbReference type="ARBA" id="ARBA00022989"/>
    </source>
</evidence>
<comment type="caution">
    <text evidence="12">Lacks conserved residue(s) required for the propagation of feature annotation.</text>
</comment>
<dbReference type="EMBL" id="AMZH03001562">
    <property type="protein sequence ID" value="RRT78888.1"/>
    <property type="molecule type" value="Genomic_DNA"/>
</dbReference>
<evidence type="ECO:0000259" key="14">
    <source>
        <dbReference type="Pfam" id="PF01266"/>
    </source>
</evidence>
<gene>
    <name evidence="16" type="ORF">B296_00009492</name>
</gene>
<reference evidence="16 17" key="1">
    <citation type="journal article" date="2014" name="Agronomy (Basel)">
        <title>A Draft Genome Sequence for Ensete ventricosum, the Drought-Tolerant Tree Against Hunger.</title>
        <authorList>
            <person name="Harrison J."/>
            <person name="Moore K.A."/>
            <person name="Paszkiewicz K."/>
            <person name="Jones T."/>
            <person name="Grant M."/>
            <person name="Ambacheew D."/>
            <person name="Muzemil S."/>
            <person name="Studholme D.J."/>
        </authorList>
    </citation>
    <scope>NUCLEOTIDE SEQUENCE [LARGE SCALE GENOMIC DNA]</scope>
</reference>
<dbReference type="SUPFAM" id="SSF51905">
    <property type="entry name" value="FAD/NAD(P)-binding domain"/>
    <property type="match status" value="1"/>
</dbReference>
<dbReference type="InterPro" id="IPR036188">
    <property type="entry name" value="FAD/NAD-bd_sf"/>
</dbReference>
<keyword evidence="10 12" id="KW-0560">Oxidoreductase</keyword>
<dbReference type="InterPro" id="IPR013698">
    <property type="entry name" value="Squalene_epoxidase"/>
</dbReference>
<sequence length="204" mass="21908">RGREEAESERRGGMASVAAEMAEHYLLAAIVASILAFLFLAGIRGRKAARGRKRTDDGDPFAAGKEQYHSDTDGCGVPDVIVVGAGVAGSALAYTLGKDGRRVHVIERDLSEPDRIVGELLQPGGYLKLVELGLQETKISLYIQLFSVRLEQGTVTSLLEENGTIKGVLYKNKAGEELKAFAPLTIVCDGCFSNLRKSLCSPKV</sequence>
<evidence type="ECO:0000313" key="16">
    <source>
        <dbReference type="EMBL" id="RRT78888.1"/>
    </source>
</evidence>
<dbReference type="GO" id="GO:0016126">
    <property type="term" value="P:sterol biosynthetic process"/>
    <property type="evidence" value="ECO:0007669"/>
    <property type="project" value="UniProtKB-UniRule"/>
</dbReference>
<evidence type="ECO:0000256" key="6">
    <source>
        <dbReference type="ARBA" id="ARBA00022630"/>
    </source>
</evidence>
<evidence type="ECO:0000256" key="3">
    <source>
        <dbReference type="ARBA" id="ARBA00005018"/>
    </source>
</evidence>
<keyword evidence="8 12" id="KW-0274">FAD</keyword>
<dbReference type="Pfam" id="PF08491">
    <property type="entry name" value="SE"/>
    <property type="match status" value="1"/>
</dbReference>
<dbReference type="GO" id="GO:0004506">
    <property type="term" value="F:squalene monooxygenase activity"/>
    <property type="evidence" value="ECO:0007669"/>
    <property type="project" value="UniProtKB-UniRule"/>
</dbReference>
<dbReference type="EC" id="1.14.14.17" evidence="5 12"/>
<comment type="catalytic activity">
    <reaction evidence="12">
        <text>squalene + reduced [NADPH--hemoprotein reductase] + O2 = (S)-2,3-epoxysqualene + oxidized [NADPH--hemoprotein reductase] + H2O + H(+)</text>
        <dbReference type="Rhea" id="RHEA:25282"/>
        <dbReference type="Rhea" id="RHEA-COMP:11964"/>
        <dbReference type="Rhea" id="RHEA-COMP:11965"/>
        <dbReference type="ChEBI" id="CHEBI:15377"/>
        <dbReference type="ChEBI" id="CHEBI:15378"/>
        <dbReference type="ChEBI" id="CHEBI:15379"/>
        <dbReference type="ChEBI" id="CHEBI:15440"/>
        <dbReference type="ChEBI" id="CHEBI:15441"/>
        <dbReference type="ChEBI" id="CHEBI:57618"/>
        <dbReference type="ChEBI" id="CHEBI:58210"/>
        <dbReference type="EC" id="1.14.14.17"/>
    </reaction>
</comment>
<name>A0A427ARP3_ENSVE</name>
<comment type="similarity">
    <text evidence="4 12">Belongs to the squalene monooxygenase family.</text>
</comment>
<dbReference type="GO" id="GO:0050660">
    <property type="term" value="F:flavin adenine dinucleotide binding"/>
    <property type="evidence" value="ECO:0007669"/>
    <property type="project" value="UniProtKB-UniRule"/>
</dbReference>
<evidence type="ECO:0000256" key="12">
    <source>
        <dbReference type="RuleBase" id="RU367121"/>
    </source>
</evidence>
<dbReference type="PANTHER" id="PTHR10835:SF0">
    <property type="entry name" value="SQUALENE MONOOXYGENASE"/>
    <property type="match status" value="1"/>
</dbReference>
<dbReference type="GO" id="GO:0016020">
    <property type="term" value="C:membrane"/>
    <property type="evidence" value="ECO:0007669"/>
    <property type="project" value="UniProtKB-SubCell"/>
</dbReference>
<keyword evidence="7 12" id="KW-0812">Transmembrane</keyword>
<keyword evidence="11 12" id="KW-0472">Membrane</keyword>
<evidence type="ECO:0000256" key="4">
    <source>
        <dbReference type="ARBA" id="ARBA00008802"/>
    </source>
</evidence>
<evidence type="ECO:0000256" key="13">
    <source>
        <dbReference type="SAM" id="MobiDB-lite"/>
    </source>
</evidence>
<feature type="region of interest" description="Disordered" evidence="13">
    <location>
        <begin position="51"/>
        <end position="70"/>
    </location>
</feature>
<evidence type="ECO:0000256" key="2">
    <source>
        <dbReference type="ARBA" id="ARBA00004141"/>
    </source>
</evidence>
<accession>A0A427ARP3</accession>
<evidence type="ECO:0000256" key="10">
    <source>
        <dbReference type="ARBA" id="ARBA00023002"/>
    </source>
</evidence>
<evidence type="ECO:0000256" key="8">
    <source>
        <dbReference type="ARBA" id="ARBA00022827"/>
    </source>
</evidence>
<dbReference type="PANTHER" id="PTHR10835">
    <property type="entry name" value="SQUALENE MONOOXYGENASE"/>
    <property type="match status" value="1"/>
</dbReference>
<comment type="function">
    <text evidence="12">Catalyzes the stereospecific oxidation of squalene to (S)-2,3-epoxysqualene, and is considered to be a rate-limiting enzyme in steroid biosynthesis.</text>
</comment>
<comment type="pathway">
    <text evidence="3">Terpene metabolism; lanosterol biosynthesis; lanosterol from farnesyl diphosphate: step 2/3.</text>
</comment>
<dbReference type="Pfam" id="PF01266">
    <property type="entry name" value="DAO"/>
    <property type="match status" value="1"/>
</dbReference>
<dbReference type="Gene3D" id="3.50.50.60">
    <property type="entry name" value="FAD/NAD(P)-binding domain"/>
    <property type="match status" value="2"/>
</dbReference>
<evidence type="ECO:0000256" key="1">
    <source>
        <dbReference type="ARBA" id="ARBA00001974"/>
    </source>
</evidence>
<dbReference type="Proteomes" id="UP000287651">
    <property type="component" value="Unassembled WGS sequence"/>
</dbReference>
<evidence type="ECO:0000256" key="11">
    <source>
        <dbReference type="ARBA" id="ARBA00023136"/>
    </source>
</evidence>
<comment type="caution">
    <text evidence="16">The sequence shown here is derived from an EMBL/GenBank/DDBJ whole genome shotgun (WGS) entry which is preliminary data.</text>
</comment>
<keyword evidence="9 12" id="KW-1133">Transmembrane helix</keyword>
<dbReference type="InterPro" id="IPR006076">
    <property type="entry name" value="FAD-dep_OxRdtase"/>
</dbReference>
<comment type="cofactor">
    <cofactor evidence="1 12">
        <name>FAD</name>
        <dbReference type="ChEBI" id="CHEBI:57692"/>
    </cofactor>
</comment>
<feature type="non-terminal residue" evidence="16">
    <location>
        <position position="1"/>
    </location>
</feature>
<proteinExistence type="inferred from homology"/>
<comment type="subcellular location">
    <subcellularLocation>
        <location evidence="2 12">Membrane</location>
        <topology evidence="2 12">Multi-pass membrane protein</topology>
    </subcellularLocation>
</comment>
<feature type="transmembrane region" description="Helical" evidence="12">
    <location>
        <begin position="24"/>
        <end position="43"/>
    </location>
</feature>
<evidence type="ECO:0000256" key="7">
    <source>
        <dbReference type="ARBA" id="ARBA00022692"/>
    </source>
</evidence>
<feature type="domain" description="FAD dependent oxidoreductase" evidence="14">
    <location>
        <begin position="79"/>
        <end position="109"/>
    </location>
</feature>